<evidence type="ECO:0000256" key="1">
    <source>
        <dbReference type="SAM" id="Phobius"/>
    </source>
</evidence>
<dbReference type="EMBL" id="FOAJ01000003">
    <property type="protein sequence ID" value="SEK79554.1"/>
    <property type="molecule type" value="Genomic_DNA"/>
</dbReference>
<dbReference type="Proteomes" id="UP000199120">
    <property type="component" value="Unassembled WGS sequence"/>
</dbReference>
<feature type="transmembrane region" description="Helical" evidence="1">
    <location>
        <begin position="188"/>
        <end position="206"/>
    </location>
</feature>
<keyword evidence="1" id="KW-1133">Transmembrane helix</keyword>
<feature type="transmembrane region" description="Helical" evidence="1">
    <location>
        <begin position="319"/>
        <end position="340"/>
    </location>
</feature>
<dbReference type="RefSeq" id="WP_167627015.1">
    <property type="nucleotide sequence ID" value="NZ_FNSR01000001.1"/>
</dbReference>
<keyword evidence="3" id="KW-0012">Acyltransferase</keyword>
<feature type="transmembrane region" description="Helical" evidence="1">
    <location>
        <begin position="26"/>
        <end position="45"/>
    </location>
</feature>
<proteinExistence type="predicted"/>
<feature type="transmembrane region" description="Helical" evidence="1">
    <location>
        <begin position="163"/>
        <end position="181"/>
    </location>
</feature>
<feature type="transmembrane region" description="Helical" evidence="1">
    <location>
        <begin position="97"/>
        <end position="117"/>
    </location>
</feature>
<feature type="transmembrane region" description="Helical" evidence="1">
    <location>
        <begin position="57"/>
        <end position="77"/>
    </location>
</feature>
<protein>
    <submittedName>
        <fullName evidence="3">Peptidoglycan/LPS O-acetylase OafA/YrhL, contains acyltransferase and SGNH-hydrolase domains</fullName>
    </submittedName>
</protein>
<accession>A0A1H7JYV1</accession>
<keyword evidence="1" id="KW-0472">Membrane</keyword>
<feature type="transmembrane region" description="Helical" evidence="1">
    <location>
        <begin position="218"/>
        <end position="234"/>
    </location>
</feature>
<evidence type="ECO:0000259" key="2">
    <source>
        <dbReference type="Pfam" id="PF01757"/>
    </source>
</evidence>
<feature type="transmembrane region" description="Helical" evidence="1">
    <location>
        <begin position="262"/>
        <end position="281"/>
    </location>
</feature>
<dbReference type="Pfam" id="PF01757">
    <property type="entry name" value="Acyl_transf_3"/>
    <property type="match status" value="1"/>
</dbReference>
<dbReference type="PANTHER" id="PTHR23028">
    <property type="entry name" value="ACETYLTRANSFERASE"/>
    <property type="match status" value="1"/>
</dbReference>
<keyword evidence="1" id="KW-0812">Transmembrane</keyword>
<keyword evidence="4" id="KW-1185">Reference proteome</keyword>
<keyword evidence="3" id="KW-0808">Transferase</keyword>
<keyword evidence="3" id="KW-0378">Hydrolase</keyword>
<name>A0A1H7JYV1_9BURK</name>
<organism evidence="3 4">
    <name type="scientific">Paraburkholderia caballeronis</name>
    <dbReference type="NCBI Taxonomy" id="416943"/>
    <lineage>
        <taxon>Bacteria</taxon>
        <taxon>Pseudomonadati</taxon>
        <taxon>Pseudomonadota</taxon>
        <taxon>Betaproteobacteria</taxon>
        <taxon>Burkholderiales</taxon>
        <taxon>Burkholderiaceae</taxon>
        <taxon>Paraburkholderia</taxon>
    </lineage>
</organism>
<feature type="transmembrane region" description="Helical" evidence="1">
    <location>
        <begin position="239"/>
        <end position="256"/>
    </location>
</feature>
<feature type="transmembrane region" description="Helical" evidence="1">
    <location>
        <begin position="293"/>
        <end position="313"/>
    </location>
</feature>
<evidence type="ECO:0000313" key="4">
    <source>
        <dbReference type="Proteomes" id="UP000199120"/>
    </source>
</evidence>
<dbReference type="GO" id="GO:0016747">
    <property type="term" value="F:acyltransferase activity, transferring groups other than amino-acyl groups"/>
    <property type="evidence" value="ECO:0007669"/>
    <property type="project" value="InterPro"/>
</dbReference>
<reference evidence="4" key="1">
    <citation type="submission" date="2016-10" db="EMBL/GenBank/DDBJ databases">
        <authorList>
            <person name="Varghese N."/>
            <person name="Submissions S."/>
        </authorList>
    </citation>
    <scope>NUCLEOTIDE SEQUENCE [LARGE SCALE GENOMIC DNA]</scope>
    <source>
        <strain evidence="4">LMG 26416</strain>
    </source>
</reference>
<dbReference type="GO" id="GO:0016787">
    <property type="term" value="F:hydrolase activity"/>
    <property type="evidence" value="ECO:0007669"/>
    <property type="project" value="UniProtKB-KW"/>
</dbReference>
<feature type="transmembrane region" description="Helical" evidence="1">
    <location>
        <begin position="124"/>
        <end position="143"/>
    </location>
</feature>
<gene>
    <name evidence="3" type="ORF">SAMN05192542_103499</name>
</gene>
<dbReference type="STRING" id="416943.SAMN05445871_2195"/>
<dbReference type="InterPro" id="IPR050879">
    <property type="entry name" value="Acyltransferase_3"/>
</dbReference>
<sequence>MALPGRKVTLAERIEEVGGASSGFDYMRIGLAIAILCWHTIYTLHGEAAERTYWAEWRAVLGGLLPMFFILSGFLVAGSLVRAGSIGKFLSLRALRLYPALAVEVLLSALILGPLLTKAPLSDYFSSAQFWAYFHNIVGYITYPLPGLFTTNPVPNVTNVSLWTIPFELECYILLTVVVLFGLHSRRALLLAGLIALVAYKTWVLARLPDVWQSAAPQGRLLVASFVAGVLAFLYRDRIPWRFGLFAVALVLQLVFTRDAATAYLAVIPTAYVTVYLGLLNPRKYTFLMRGDYSYGLYLFAFPIQQTYAQLFAQHRVGWMSIAFSLCLGLAYAAFSWHCIEKPVLRRKKEIIAKVSYAFGPVWRMVSLKYRRGQTGAGLVASSADD</sequence>
<dbReference type="InterPro" id="IPR002656">
    <property type="entry name" value="Acyl_transf_3_dom"/>
</dbReference>
<evidence type="ECO:0000313" key="3">
    <source>
        <dbReference type="EMBL" id="SEK79554.1"/>
    </source>
</evidence>
<feature type="domain" description="Acyltransferase 3" evidence="2">
    <location>
        <begin position="23"/>
        <end position="334"/>
    </location>
</feature>
<dbReference type="AlphaFoldDB" id="A0A1H7JYV1"/>